<dbReference type="InterPro" id="IPR011989">
    <property type="entry name" value="ARM-like"/>
</dbReference>
<dbReference type="SUPFAM" id="SSF48371">
    <property type="entry name" value="ARM repeat"/>
    <property type="match status" value="1"/>
</dbReference>
<dbReference type="Proteomes" id="UP000232323">
    <property type="component" value="Unassembled WGS sequence"/>
</dbReference>
<dbReference type="PANTHER" id="PTHR12363:SF54">
    <property type="entry name" value="NUCLEAR TRANSPORT RECEPTOR"/>
    <property type="match status" value="1"/>
</dbReference>
<dbReference type="GO" id="GO:0006606">
    <property type="term" value="P:protein import into nucleus"/>
    <property type="evidence" value="ECO:0007669"/>
    <property type="project" value="TreeGrafter"/>
</dbReference>
<sequence>MDVTLFHQALSAFFGSDPSQQQQANIWLQGFSATSGAWEAAASLVEPSVPTNISFFCANMLLSKARNDFSSMPIDQQPAISQMISIKLQAISSAAPQPGSLLVLERLSSALACTAALSGASASAHFVEQAVQMLVSALGSRDEMSVLASLRLLTGLAVEVERLDWTRKQPLLCSLQGLVPRVVSVLQDVLVAGGLSSPTLSSPALFCLSVCLKLGPSSSTDHQACMTPGEIQATAPRLLPALVSSLGGLSTTSAVGTTSSASNHTSVLAGVPTSTESGDHAGAEGEGMSAVAEILVSVLSVSSRSTAGDEAAVRELAQALLQHRTALQVASSLPASPDSEDDSQSTKQAHLALRVTREVAWVVSALTERDCCSEWLGIAVRSSSAAASSGTTAASPLHQEALALGASGGVCHLDLPVALGELMLLCLRSPSRSCADAALEYFQAINTVSVSERHPQLGTPLFASALPHLLKHGQYPQAFKSWADADIDEDEFYRFRDQHLLEVLESAYGMLRSEYLHVMYRMAMTATTWQQYEVGLYGLRAVSVVRVGLSPTRGHLEPTASTLLEMFTQICSGSGNASKFSGQPMVAKSACRLIGAYAQWFSTLECGATLLGGALKLLLDSLRLPDAAPPAAVAFRGVCSRCAGRMAAEPSGLMGLMAAAAHYYSPAPEPQSGTNLASPSPALSTTTGSGSSTLAGPCSLGEEERVALVEGLARVVAALPREQVGDAGLTLIAPLVVRSRYLAESGALTQESLRVLAIELRLMAAALRFLELPPIEKGAPVEQQHPAMKVLEGAWPILSGVAQSMLCQRSAVVVEALCDVYQRSILSAKLAARPLIATLIASCLTIYKVYPNAHVCDVLGTTVEVFGELKSIPETGKMQRQAFKIVASSTQSMVSVSAADQAELFRGVFSMADRYLVFARDTLLCELGAVQQLLVVCRQALTLRDRDGIAQALAFLTHLAALPAKLPRDSAEAAEHFSRLCTLLVGETPQLAASLIAALMGTCPQQLIRALAGALHTLLTCLPVASTAEAWLGQALSLQQQQQQQYLVTLSAAGGNGGERSMGVSGQDRLGSEGRVRFMKLAVSRSPPLPRGRFEAMVCDVAAIARGEETNDALLGYELT</sequence>
<gene>
    <name evidence="2" type="ORF">CEUSTIGMA_g7849.t1</name>
</gene>
<accession>A0A250XCC3</accession>
<evidence type="ECO:0000256" key="1">
    <source>
        <dbReference type="SAM" id="MobiDB-lite"/>
    </source>
</evidence>
<dbReference type="STRING" id="1157962.A0A250XCC3"/>
<proteinExistence type="predicted"/>
<comment type="caution">
    <text evidence="2">The sequence shown here is derived from an EMBL/GenBank/DDBJ whole genome shotgun (WGS) entry which is preliminary data.</text>
</comment>
<dbReference type="OrthoDB" id="538933at2759"/>
<dbReference type="GO" id="GO:0005737">
    <property type="term" value="C:cytoplasm"/>
    <property type="evidence" value="ECO:0007669"/>
    <property type="project" value="TreeGrafter"/>
</dbReference>
<dbReference type="PANTHER" id="PTHR12363">
    <property type="entry name" value="TRANSPORTIN 3 AND IMPORTIN 13"/>
    <property type="match status" value="1"/>
</dbReference>
<dbReference type="InterPro" id="IPR051345">
    <property type="entry name" value="Importin_beta-like_NTR"/>
</dbReference>
<dbReference type="Gene3D" id="1.25.10.10">
    <property type="entry name" value="Leucine-rich Repeat Variant"/>
    <property type="match status" value="1"/>
</dbReference>
<protein>
    <recommendedName>
        <fullName evidence="4">Exportin-1/Importin-beta-like domain-containing protein</fullName>
    </recommendedName>
</protein>
<feature type="compositionally biased region" description="Low complexity" evidence="1">
    <location>
        <begin position="676"/>
        <end position="697"/>
    </location>
</feature>
<organism evidence="2 3">
    <name type="scientific">Chlamydomonas eustigma</name>
    <dbReference type="NCBI Taxonomy" id="1157962"/>
    <lineage>
        <taxon>Eukaryota</taxon>
        <taxon>Viridiplantae</taxon>
        <taxon>Chlorophyta</taxon>
        <taxon>core chlorophytes</taxon>
        <taxon>Chlorophyceae</taxon>
        <taxon>CS clade</taxon>
        <taxon>Chlamydomonadales</taxon>
        <taxon>Chlamydomonadaceae</taxon>
        <taxon>Chlamydomonas</taxon>
    </lineage>
</organism>
<keyword evidence="3" id="KW-1185">Reference proteome</keyword>
<evidence type="ECO:0000313" key="3">
    <source>
        <dbReference type="Proteomes" id="UP000232323"/>
    </source>
</evidence>
<dbReference type="EMBL" id="BEGY01000052">
    <property type="protein sequence ID" value="GAX80410.1"/>
    <property type="molecule type" value="Genomic_DNA"/>
</dbReference>
<dbReference type="AlphaFoldDB" id="A0A250XCC3"/>
<dbReference type="InterPro" id="IPR016024">
    <property type="entry name" value="ARM-type_fold"/>
</dbReference>
<evidence type="ECO:0000313" key="2">
    <source>
        <dbReference type="EMBL" id="GAX80410.1"/>
    </source>
</evidence>
<feature type="region of interest" description="Disordered" evidence="1">
    <location>
        <begin position="670"/>
        <end position="698"/>
    </location>
</feature>
<evidence type="ECO:0008006" key="4">
    <source>
        <dbReference type="Google" id="ProtNLM"/>
    </source>
</evidence>
<name>A0A250XCC3_9CHLO</name>
<reference evidence="2 3" key="1">
    <citation type="submission" date="2017-08" db="EMBL/GenBank/DDBJ databases">
        <title>Acidophilic green algal genome provides insights into adaptation to an acidic environment.</title>
        <authorList>
            <person name="Hirooka S."/>
            <person name="Hirose Y."/>
            <person name="Kanesaki Y."/>
            <person name="Higuchi S."/>
            <person name="Fujiwara T."/>
            <person name="Onuma R."/>
            <person name="Era A."/>
            <person name="Ohbayashi R."/>
            <person name="Uzuka A."/>
            <person name="Nozaki H."/>
            <person name="Yoshikawa H."/>
            <person name="Miyagishima S.Y."/>
        </authorList>
    </citation>
    <scope>NUCLEOTIDE SEQUENCE [LARGE SCALE GENOMIC DNA]</scope>
    <source>
        <strain evidence="2 3">NIES-2499</strain>
    </source>
</reference>